<comment type="catalytic activity">
    <reaction evidence="9">
        <text>a 2'-deoxyribonucleoside 5'-diphosphate + [thioredoxin]-disulfide + H2O = a ribonucleoside 5'-diphosphate + [thioredoxin]-dithiol</text>
        <dbReference type="Rhea" id="RHEA:23252"/>
        <dbReference type="Rhea" id="RHEA-COMP:10698"/>
        <dbReference type="Rhea" id="RHEA-COMP:10700"/>
        <dbReference type="ChEBI" id="CHEBI:15377"/>
        <dbReference type="ChEBI" id="CHEBI:29950"/>
        <dbReference type="ChEBI" id="CHEBI:50058"/>
        <dbReference type="ChEBI" id="CHEBI:57930"/>
        <dbReference type="ChEBI" id="CHEBI:73316"/>
        <dbReference type="EC" id="1.17.4.1"/>
    </reaction>
</comment>
<dbReference type="GO" id="GO:0004748">
    <property type="term" value="F:ribonucleoside-diphosphate reductase activity, thioredoxin disulfide as acceptor"/>
    <property type="evidence" value="ECO:0007669"/>
    <property type="project" value="UniProtKB-EC"/>
</dbReference>
<evidence type="ECO:0000256" key="8">
    <source>
        <dbReference type="ARBA" id="ARBA00023285"/>
    </source>
</evidence>
<keyword evidence="8" id="KW-0170">Cobalt</keyword>
<evidence type="ECO:0000256" key="1">
    <source>
        <dbReference type="ARBA" id="ARBA00001922"/>
    </source>
</evidence>
<keyword evidence="5" id="KW-0547">Nucleotide-binding</keyword>
<name>A0AA35R7R1_GEOBA</name>
<keyword evidence="13" id="KW-1185">Reference proteome</keyword>
<evidence type="ECO:0000313" key="13">
    <source>
        <dbReference type="Proteomes" id="UP001174909"/>
    </source>
</evidence>
<dbReference type="EMBL" id="CASHTH010000626">
    <property type="protein sequence ID" value="CAI8005671.1"/>
    <property type="molecule type" value="Genomic_DNA"/>
</dbReference>
<dbReference type="CDD" id="cd02888">
    <property type="entry name" value="RNR_II_dimer"/>
    <property type="match status" value="1"/>
</dbReference>
<comment type="similarity">
    <text evidence="2">Belongs to the ribonucleoside diphosphate reductase class-2 family.</text>
</comment>
<reference evidence="12" key="1">
    <citation type="submission" date="2023-03" db="EMBL/GenBank/DDBJ databases">
        <authorList>
            <person name="Steffen K."/>
            <person name="Cardenas P."/>
        </authorList>
    </citation>
    <scope>NUCLEOTIDE SEQUENCE</scope>
</reference>
<dbReference type="PANTHER" id="PTHR43371">
    <property type="entry name" value="VITAMIN B12-DEPENDENT RIBONUCLEOTIDE REDUCTASE"/>
    <property type="match status" value="1"/>
</dbReference>
<evidence type="ECO:0000256" key="9">
    <source>
        <dbReference type="ARBA" id="ARBA00047754"/>
    </source>
</evidence>
<dbReference type="Proteomes" id="UP001174909">
    <property type="component" value="Unassembled WGS sequence"/>
</dbReference>
<dbReference type="NCBIfam" id="TIGR02504">
    <property type="entry name" value="NrdJ_Z"/>
    <property type="match status" value="1"/>
</dbReference>
<dbReference type="GO" id="GO:0031419">
    <property type="term" value="F:cobalamin binding"/>
    <property type="evidence" value="ECO:0007669"/>
    <property type="project" value="UniProtKB-KW"/>
</dbReference>
<evidence type="ECO:0000256" key="3">
    <source>
        <dbReference type="ARBA" id="ARBA00012274"/>
    </source>
</evidence>
<gene>
    <name evidence="12" type="ORF">GBAR_LOCUS4356</name>
</gene>
<dbReference type="InterPro" id="IPR000788">
    <property type="entry name" value="RNR_lg_C"/>
</dbReference>
<keyword evidence="7" id="KW-1015">Disulfide bond</keyword>
<keyword evidence="6" id="KW-0560">Oxidoreductase</keyword>
<dbReference type="PANTHER" id="PTHR43371:SF1">
    <property type="entry name" value="RIBONUCLEOSIDE-DIPHOSPHATE REDUCTASE"/>
    <property type="match status" value="1"/>
</dbReference>
<dbReference type="InterPro" id="IPR050862">
    <property type="entry name" value="RdRp_reductase_class-2"/>
</dbReference>
<dbReference type="SUPFAM" id="SSF51998">
    <property type="entry name" value="PFL-like glycyl radical enzymes"/>
    <property type="match status" value="1"/>
</dbReference>
<feature type="compositionally biased region" description="Polar residues" evidence="10">
    <location>
        <begin position="1"/>
        <end position="12"/>
    </location>
</feature>
<evidence type="ECO:0000259" key="11">
    <source>
        <dbReference type="Pfam" id="PF02867"/>
    </source>
</evidence>
<dbReference type="PRINTS" id="PR01183">
    <property type="entry name" value="RIBORDTASEM1"/>
</dbReference>
<accession>A0AA35R7R1</accession>
<dbReference type="Gene3D" id="3.20.70.20">
    <property type="match status" value="1"/>
</dbReference>
<evidence type="ECO:0000256" key="5">
    <source>
        <dbReference type="ARBA" id="ARBA00022741"/>
    </source>
</evidence>
<dbReference type="GO" id="GO:0000166">
    <property type="term" value="F:nucleotide binding"/>
    <property type="evidence" value="ECO:0007669"/>
    <property type="project" value="UniProtKB-KW"/>
</dbReference>
<evidence type="ECO:0000256" key="7">
    <source>
        <dbReference type="ARBA" id="ARBA00023157"/>
    </source>
</evidence>
<keyword evidence="4" id="KW-0846">Cobalamin</keyword>
<feature type="domain" description="Ribonucleotide reductase large subunit C-terminal" evidence="11">
    <location>
        <begin position="17"/>
        <end position="465"/>
    </location>
</feature>
<evidence type="ECO:0000256" key="4">
    <source>
        <dbReference type="ARBA" id="ARBA00022628"/>
    </source>
</evidence>
<comment type="caution">
    <text evidence="12">The sequence shown here is derived from an EMBL/GenBank/DDBJ whole genome shotgun (WGS) entry which is preliminary data.</text>
</comment>
<dbReference type="AlphaFoldDB" id="A0AA35R7R1"/>
<comment type="cofactor">
    <cofactor evidence="1">
        <name>adenosylcob(III)alamin</name>
        <dbReference type="ChEBI" id="CHEBI:18408"/>
    </cofactor>
</comment>
<evidence type="ECO:0000313" key="12">
    <source>
        <dbReference type="EMBL" id="CAI8005671.1"/>
    </source>
</evidence>
<organism evidence="12 13">
    <name type="scientific">Geodia barretti</name>
    <name type="common">Barrett's horny sponge</name>
    <dbReference type="NCBI Taxonomy" id="519541"/>
    <lineage>
        <taxon>Eukaryota</taxon>
        <taxon>Metazoa</taxon>
        <taxon>Porifera</taxon>
        <taxon>Demospongiae</taxon>
        <taxon>Heteroscleromorpha</taxon>
        <taxon>Tetractinellida</taxon>
        <taxon>Astrophorina</taxon>
        <taxon>Geodiidae</taxon>
        <taxon>Geodia</taxon>
    </lineage>
</organism>
<dbReference type="Pfam" id="PF02867">
    <property type="entry name" value="Ribonuc_red_lgC"/>
    <property type="match status" value="1"/>
</dbReference>
<evidence type="ECO:0000256" key="6">
    <source>
        <dbReference type="ARBA" id="ARBA00023002"/>
    </source>
</evidence>
<evidence type="ECO:0000256" key="2">
    <source>
        <dbReference type="ARBA" id="ARBA00007405"/>
    </source>
</evidence>
<sequence length="479" mass="52333">MIPWTGSSTRSSRPPLIHKSGGGTGFAFSRLRPEGDVVGSTGGVASGPVSFIRAFDTATDVVKQGGTRRGANMGILDVTHPDVMKFIRSKESGQALVNFNISVGVNVDFMEKVKRGDSYDLVNPRTGKITGQLNAREVFDLLAEMAWKTGDPGLVFLDIINRDNPNPQLGRIESTNPCGEQPLLPYESCNLASVNLARMVQYEGGDVSIDWDRLAETIEVAVHMLDNVIDMNEYPIPEIAEMSRKTRRIGLGVMGFADLLVQLAIPYDSPEALDTSEQVMGFIKDETHRASMQLALDRGPFPAWEGSIYNGRNGDESRLMRNSAPTTIAPTGTISIIAGASSGIEPLFALGYVRNVMDNTRLVESNPYFEAVARHEGFYSEELIEEIARTGTLEGLEVPDWVKDVFRTSHDISPEWHVRMQGAAQAHTDNAVSKTINFPHTATVEDVAQAYMLAYELGCKGITVYRDGSKDGQGPDSLE</sequence>
<dbReference type="InterPro" id="IPR013344">
    <property type="entry name" value="RNR_NrdJ/NrdZ"/>
</dbReference>
<dbReference type="EC" id="1.17.4.1" evidence="3"/>
<protein>
    <recommendedName>
        <fullName evidence="3">ribonucleoside-diphosphate reductase</fullName>
        <ecNumber evidence="3">1.17.4.1</ecNumber>
    </recommendedName>
</protein>
<evidence type="ECO:0000256" key="10">
    <source>
        <dbReference type="SAM" id="MobiDB-lite"/>
    </source>
</evidence>
<proteinExistence type="inferred from homology"/>
<feature type="region of interest" description="Disordered" evidence="10">
    <location>
        <begin position="1"/>
        <end position="21"/>
    </location>
</feature>